<dbReference type="InterPro" id="IPR011047">
    <property type="entry name" value="Quinoprotein_ADH-like_sf"/>
</dbReference>
<protein>
    <recommendedName>
        <fullName evidence="2">Dehydrogenase</fullName>
    </recommendedName>
</protein>
<dbReference type="Gene3D" id="2.130.10.10">
    <property type="entry name" value="YVTN repeat-like/Quinoprotein amine dehydrogenase"/>
    <property type="match status" value="1"/>
</dbReference>
<evidence type="ECO:0008006" key="2">
    <source>
        <dbReference type="Google" id="ProtNLM"/>
    </source>
</evidence>
<evidence type="ECO:0000313" key="1">
    <source>
        <dbReference type="EMBL" id="GAG68300.1"/>
    </source>
</evidence>
<proteinExistence type="predicted"/>
<organism evidence="1">
    <name type="scientific">marine sediment metagenome</name>
    <dbReference type="NCBI Taxonomy" id="412755"/>
    <lineage>
        <taxon>unclassified sequences</taxon>
        <taxon>metagenomes</taxon>
        <taxon>ecological metagenomes</taxon>
    </lineage>
</organism>
<comment type="caution">
    <text evidence="1">The sequence shown here is derived from an EMBL/GenBank/DDBJ whole genome shotgun (WGS) entry which is preliminary data.</text>
</comment>
<accession>X0ZF62</accession>
<dbReference type="SUPFAM" id="SSF50998">
    <property type="entry name" value="Quinoprotein alcohol dehydrogenase-like"/>
    <property type="match status" value="1"/>
</dbReference>
<reference evidence="1" key="1">
    <citation type="journal article" date="2014" name="Front. Microbiol.">
        <title>High frequency of phylogenetically diverse reductive dehalogenase-homologous genes in deep subseafloor sedimentary metagenomes.</title>
        <authorList>
            <person name="Kawai M."/>
            <person name="Futagami T."/>
            <person name="Toyoda A."/>
            <person name="Takaki Y."/>
            <person name="Nishi S."/>
            <person name="Hori S."/>
            <person name="Arai W."/>
            <person name="Tsubouchi T."/>
            <person name="Morono Y."/>
            <person name="Uchiyama I."/>
            <person name="Ito T."/>
            <person name="Fujiyama A."/>
            <person name="Inagaki F."/>
            <person name="Takami H."/>
        </authorList>
    </citation>
    <scope>NUCLEOTIDE SEQUENCE</scope>
    <source>
        <strain evidence="1">Expedition CK06-06</strain>
    </source>
</reference>
<dbReference type="AlphaFoldDB" id="X0ZF62"/>
<gene>
    <name evidence="1" type="ORF">S01H4_20902</name>
</gene>
<dbReference type="InterPro" id="IPR015943">
    <property type="entry name" value="WD40/YVTN_repeat-like_dom_sf"/>
</dbReference>
<feature type="non-terminal residue" evidence="1">
    <location>
        <position position="1"/>
    </location>
</feature>
<sequence length="192" mass="21127">GKRIPNISITISDGTVFFVESAPTSDQRDAAVAEKQQLIEKGVYESGKDACRTESKLKPAEADVRVVVALDAVTGETLWEKPLDLTGCGGDKMGTACADGVLLFFGHFSNHDTGFFKKGELTWRRITALDVKTRQVIWSRPLNYLRRPLIVGDKIIVEPRACNLHTGKIIMRSHPITGKQVRIVLPVAGSRQ</sequence>
<name>X0ZF62_9ZZZZ</name>
<dbReference type="EMBL" id="BART01009431">
    <property type="protein sequence ID" value="GAG68300.1"/>
    <property type="molecule type" value="Genomic_DNA"/>
</dbReference>